<keyword evidence="4 12" id="KW-0732">Signal</keyword>
<evidence type="ECO:0000256" key="10">
    <source>
        <dbReference type="ARBA" id="ARBA00049432"/>
    </source>
</evidence>
<evidence type="ECO:0000256" key="4">
    <source>
        <dbReference type="ARBA" id="ARBA00022729"/>
    </source>
</evidence>
<dbReference type="EC" id="2.4.1.255" evidence="1"/>
<evidence type="ECO:0000256" key="1">
    <source>
        <dbReference type="ARBA" id="ARBA00011970"/>
    </source>
</evidence>
<keyword evidence="5" id="KW-0256">Endoplasmic reticulum</keyword>
<dbReference type="Pfam" id="PF04577">
    <property type="entry name" value="Glyco_transf_61"/>
    <property type="match status" value="1"/>
</dbReference>
<dbReference type="RefSeq" id="XP_035824506.1">
    <property type="nucleotide sequence ID" value="XM_035968613.1"/>
</dbReference>
<evidence type="ECO:0000256" key="3">
    <source>
        <dbReference type="ARBA" id="ARBA00022679"/>
    </source>
</evidence>
<dbReference type="GeneID" id="101853827"/>
<keyword evidence="6" id="KW-0325">Glycoprotein</keyword>
<dbReference type="GO" id="GO:0016740">
    <property type="term" value="F:transferase activity"/>
    <property type="evidence" value="ECO:0007669"/>
    <property type="project" value="UniProtKB-KW"/>
</dbReference>
<evidence type="ECO:0000313" key="17">
    <source>
        <dbReference type="RefSeq" id="XP_005089310.1"/>
    </source>
</evidence>
<gene>
    <name evidence="15 16 17 18" type="primary">LOC101853827</name>
</gene>
<comment type="catalytic activity">
    <reaction evidence="9">
        <text>L-seryl-[protein] + UDP-N-acetyl-alpha-D-glucosamine = 3-O-(N-acetyl-beta-D-glucosaminyl)-L-seryl-[protein] + UDP + H(+)</text>
        <dbReference type="Rhea" id="RHEA:48904"/>
        <dbReference type="Rhea" id="RHEA-COMP:9863"/>
        <dbReference type="Rhea" id="RHEA-COMP:12251"/>
        <dbReference type="ChEBI" id="CHEBI:15378"/>
        <dbReference type="ChEBI" id="CHEBI:29999"/>
        <dbReference type="ChEBI" id="CHEBI:57705"/>
        <dbReference type="ChEBI" id="CHEBI:58223"/>
        <dbReference type="ChEBI" id="CHEBI:90838"/>
        <dbReference type="EC" id="2.4.1.255"/>
    </reaction>
</comment>
<evidence type="ECO:0000256" key="7">
    <source>
        <dbReference type="ARBA" id="ARBA00040944"/>
    </source>
</evidence>
<evidence type="ECO:0000313" key="15">
    <source>
        <dbReference type="RefSeq" id="XP_005089308.1"/>
    </source>
</evidence>
<dbReference type="RefSeq" id="XP_005089310.1">
    <property type="nucleotide sequence ID" value="XM_005089253.3"/>
</dbReference>
<proteinExistence type="predicted"/>
<comment type="catalytic activity">
    <reaction evidence="10">
        <text>L-threonyl-[protein] + UDP-N-acetyl-alpha-D-glucosamine = 3-O-(N-acetyl-beta-D-glucosaminyl)-L-threonyl-[protein] + UDP + H(+)</text>
        <dbReference type="Rhea" id="RHEA:48908"/>
        <dbReference type="Rhea" id="RHEA-COMP:11060"/>
        <dbReference type="Rhea" id="RHEA-COMP:12252"/>
        <dbReference type="ChEBI" id="CHEBI:15378"/>
        <dbReference type="ChEBI" id="CHEBI:30013"/>
        <dbReference type="ChEBI" id="CHEBI:57705"/>
        <dbReference type="ChEBI" id="CHEBI:58223"/>
        <dbReference type="ChEBI" id="CHEBI:90840"/>
        <dbReference type="EC" id="2.4.1.255"/>
    </reaction>
</comment>
<dbReference type="RefSeq" id="XP_005089308.1">
    <property type="nucleotide sequence ID" value="XM_005089251.3"/>
</dbReference>
<name>A0ABM0JAP0_APLCA</name>
<dbReference type="PANTHER" id="PTHR20961:SF148">
    <property type="entry name" value="EGF DOMAIN-SPECIFIC O-LINKED N-ACETYLGLUCOSAMINE TRANSFERASE"/>
    <property type="match status" value="1"/>
</dbReference>
<organism evidence="14 17">
    <name type="scientific">Aplysia californica</name>
    <name type="common">California sea hare</name>
    <dbReference type="NCBI Taxonomy" id="6500"/>
    <lineage>
        <taxon>Eukaryota</taxon>
        <taxon>Metazoa</taxon>
        <taxon>Spiralia</taxon>
        <taxon>Lophotrochozoa</taxon>
        <taxon>Mollusca</taxon>
        <taxon>Gastropoda</taxon>
        <taxon>Heterobranchia</taxon>
        <taxon>Euthyneura</taxon>
        <taxon>Tectipleura</taxon>
        <taxon>Aplysiida</taxon>
        <taxon>Aplysioidea</taxon>
        <taxon>Aplysiidae</taxon>
        <taxon>Aplysia</taxon>
    </lineage>
</organism>
<evidence type="ECO:0000313" key="18">
    <source>
        <dbReference type="RefSeq" id="XP_035824506.1"/>
    </source>
</evidence>
<evidence type="ECO:0000256" key="9">
    <source>
        <dbReference type="ARBA" id="ARBA00048317"/>
    </source>
</evidence>
<evidence type="ECO:0000313" key="14">
    <source>
        <dbReference type="Proteomes" id="UP000694888"/>
    </source>
</evidence>
<keyword evidence="2" id="KW-0328">Glycosyltransferase</keyword>
<evidence type="ECO:0000313" key="16">
    <source>
        <dbReference type="RefSeq" id="XP_005089309.1"/>
    </source>
</evidence>
<dbReference type="InterPro" id="IPR007657">
    <property type="entry name" value="Glycosyltransferase_61"/>
</dbReference>
<dbReference type="RefSeq" id="XP_005089309.1">
    <property type="nucleotide sequence ID" value="XM_005089252.3"/>
</dbReference>
<evidence type="ECO:0000259" key="13">
    <source>
        <dbReference type="Pfam" id="PF04577"/>
    </source>
</evidence>
<evidence type="ECO:0000256" key="11">
    <source>
        <dbReference type="SAM" id="MobiDB-lite"/>
    </source>
</evidence>
<sequence>MMTCGLVLFILLHHVGVCISFPDLNLPELHVPFFFNNNPDVKAACEKDVSCPYKAAMDSPACWGYETACSTKNRLSNPDCSGDSKSWAQRKQEQLDKFWRRADFGLVSEHRSEMKVLCKPNSELDSSLECAKYLRYCKAKNIFFDFSSANIVKGPERNRYREDVLKEGQVGGHCTLDVKALKAEGEHKSPLQSWFAELEHYTSLPFQPSDASNCDIVFDKPTYLIKLDAGINMYHHFCDFVNLYASQHINNSFSTDVNIIMWDTSPMPYGDFFSLTWKAFSDYPVIPLKDLDGKKVCFKEAVFPLLARMRFGLYYNMPLMPGCYGSSLIQAFSQHILHRLDVPQEGPLENRIRITLLNRNSKYRNILNREELASALKTDGEFEVTVVEYNRQMPFYDQLVVSHNSDILIGMHGAGLTHMLFQPDWAVVMELYNCEDAGCYFDLARLRGIRYMTWERKDKLVQEDEGHHPTLGAHAKFTNYSFDLSEFMRLIYQAAKHVRNHPAFLKARRDRYPPSTDSVSDTENPKVEL</sequence>
<reference evidence="15 16" key="1">
    <citation type="submission" date="2025-05" db="UniProtKB">
        <authorList>
            <consortium name="RefSeq"/>
        </authorList>
    </citation>
    <scope>IDENTIFICATION</scope>
</reference>
<evidence type="ECO:0000256" key="2">
    <source>
        <dbReference type="ARBA" id="ARBA00022676"/>
    </source>
</evidence>
<feature type="region of interest" description="Disordered" evidence="11">
    <location>
        <begin position="509"/>
        <end position="529"/>
    </location>
</feature>
<feature type="chain" id="PRO_5045021060" description="EGF domain-specific O-linked N-acetylglucosamine transferase" evidence="12">
    <location>
        <begin position="21"/>
        <end position="529"/>
    </location>
</feature>
<dbReference type="InterPro" id="IPR049625">
    <property type="entry name" value="Glyco_transf_61_cat"/>
</dbReference>
<evidence type="ECO:0000256" key="8">
    <source>
        <dbReference type="ARBA" id="ARBA00042574"/>
    </source>
</evidence>
<evidence type="ECO:0000256" key="5">
    <source>
        <dbReference type="ARBA" id="ARBA00022824"/>
    </source>
</evidence>
<feature type="signal peptide" evidence="12">
    <location>
        <begin position="1"/>
        <end position="20"/>
    </location>
</feature>
<dbReference type="Proteomes" id="UP000694888">
    <property type="component" value="Unplaced"/>
</dbReference>
<accession>A0ABM0JAP0</accession>
<keyword evidence="3 15" id="KW-0808">Transferase</keyword>
<keyword evidence="14" id="KW-1185">Reference proteome</keyword>
<evidence type="ECO:0000256" key="12">
    <source>
        <dbReference type="SAM" id="SignalP"/>
    </source>
</evidence>
<evidence type="ECO:0000256" key="6">
    <source>
        <dbReference type="ARBA" id="ARBA00023180"/>
    </source>
</evidence>
<protein>
    <recommendedName>
        <fullName evidence="7">EGF domain-specific O-linked N-acetylglucosamine transferase</fullName>
        <ecNumber evidence="1">2.4.1.255</ecNumber>
    </recommendedName>
    <alternativeName>
        <fullName evidence="8">Extracellular O-linked N-acetylglucosamine transferase</fullName>
    </alternativeName>
</protein>
<dbReference type="PANTHER" id="PTHR20961">
    <property type="entry name" value="GLYCOSYLTRANSFERASE"/>
    <property type="match status" value="1"/>
</dbReference>
<feature type="domain" description="Glycosyltransferase 61 catalytic" evidence="13">
    <location>
        <begin position="328"/>
        <end position="428"/>
    </location>
</feature>